<dbReference type="Pfam" id="PF00582">
    <property type="entry name" value="Usp"/>
    <property type="match status" value="1"/>
</dbReference>
<sequence length="290" mass="29455">MSGPVVVGVSLEGHGEAAVRWAAAEAREQGVGLRLVHASAVPVGGHPGLSGIDPGRALRTLARRELDDARRMVHATAPDLVVDEHVVPGDPAGVLRVQAATASTVVIGDDGFGSLAEVLIRGVARDLVGHIAVPLVVVPPDDREPGDGGEGGDADRAAGAVVVGDDLTAGARGALDFAARRAARHGAPLVVVRAAADARTVPEEPPELAVRPPSVRVVIAEERADRVLADQARGAELLVLGVAEHGLLHHHHRTRPALARHAGCPVAIVPPARPQAAGAVPAGTAEVGVP</sequence>
<keyword evidence="3" id="KW-1185">Reference proteome</keyword>
<proteinExistence type="predicted"/>
<dbReference type="Proteomes" id="UP001500928">
    <property type="component" value="Unassembled WGS sequence"/>
</dbReference>
<dbReference type="InterPro" id="IPR006016">
    <property type="entry name" value="UspA"/>
</dbReference>
<evidence type="ECO:0000313" key="3">
    <source>
        <dbReference type="Proteomes" id="UP001500928"/>
    </source>
</evidence>
<accession>A0ABP9AMI0</accession>
<organism evidence="2 3">
    <name type="scientific">Actinomycetospora chlora</name>
    <dbReference type="NCBI Taxonomy" id="663608"/>
    <lineage>
        <taxon>Bacteria</taxon>
        <taxon>Bacillati</taxon>
        <taxon>Actinomycetota</taxon>
        <taxon>Actinomycetes</taxon>
        <taxon>Pseudonocardiales</taxon>
        <taxon>Pseudonocardiaceae</taxon>
        <taxon>Actinomycetospora</taxon>
    </lineage>
</organism>
<feature type="domain" description="UspA" evidence="1">
    <location>
        <begin position="2"/>
        <end position="139"/>
    </location>
</feature>
<dbReference type="EMBL" id="BAABHO010000009">
    <property type="protein sequence ID" value="GAA4783173.1"/>
    <property type="molecule type" value="Genomic_DNA"/>
</dbReference>
<protein>
    <submittedName>
        <fullName evidence="2">Universal stress protein</fullName>
    </submittedName>
</protein>
<comment type="caution">
    <text evidence="2">The sequence shown here is derived from an EMBL/GenBank/DDBJ whole genome shotgun (WGS) entry which is preliminary data.</text>
</comment>
<name>A0ABP9AMI0_9PSEU</name>
<reference evidence="3" key="1">
    <citation type="journal article" date="2019" name="Int. J. Syst. Evol. Microbiol.">
        <title>The Global Catalogue of Microorganisms (GCM) 10K type strain sequencing project: providing services to taxonomists for standard genome sequencing and annotation.</title>
        <authorList>
            <consortium name="The Broad Institute Genomics Platform"/>
            <consortium name="The Broad Institute Genome Sequencing Center for Infectious Disease"/>
            <person name="Wu L."/>
            <person name="Ma J."/>
        </authorList>
    </citation>
    <scope>NUCLEOTIDE SEQUENCE [LARGE SCALE GENOMIC DNA]</scope>
    <source>
        <strain evidence="3">JCM 17979</strain>
    </source>
</reference>
<dbReference type="InterPro" id="IPR014729">
    <property type="entry name" value="Rossmann-like_a/b/a_fold"/>
</dbReference>
<dbReference type="RefSeq" id="WP_345412699.1">
    <property type="nucleotide sequence ID" value="NZ_BAABHO010000009.1"/>
</dbReference>
<evidence type="ECO:0000259" key="1">
    <source>
        <dbReference type="Pfam" id="PF00582"/>
    </source>
</evidence>
<evidence type="ECO:0000313" key="2">
    <source>
        <dbReference type="EMBL" id="GAA4783173.1"/>
    </source>
</evidence>
<dbReference type="Gene3D" id="3.40.50.12370">
    <property type="match status" value="1"/>
</dbReference>
<gene>
    <name evidence="2" type="ORF">GCM10023200_15770</name>
</gene>
<dbReference type="Gene3D" id="3.40.50.620">
    <property type="entry name" value="HUPs"/>
    <property type="match status" value="1"/>
</dbReference>
<dbReference type="SUPFAM" id="SSF52402">
    <property type="entry name" value="Adenine nucleotide alpha hydrolases-like"/>
    <property type="match status" value="2"/>
</dbReference>